<protein>
    <submittedName>
        <fullName evidence="2">Uncharacterized protein</fullName>
    </submittedName>
</protein>
<keyword evidence="3" id="KW-1185">Reference proteome</keyword>
<organism evidence="2 3">
    <name type="scientific">Vermiconidia calcicola</name>
    <dbReference type="NCBI Taxonomy" id="1690605"/>
    <lineage>
        <taxon>Eukaryota</taxon>
        <taxon>Fungi</taxon>
        <taxon>Dikarya</taxon>
        <taxon>Ascomycota</taxon>
        <taxon>Pezizomycotina</taxon>
        <taxon>Dothideomycetes</taxon>
        <taxon>Dothideomycetidae</taxon>
        <taxon>Mycosphaerellales</taxon>
        <taxon>Extremaceae</taxon>
        <taxon>Vermiconidia</taxon>
    </lineage>
</organism>
<dbReference type="Proteomes" id="UP001345827">
    <property type="component" value="Unassembled WGS sequence"/>
</dbReference>
<feature type="region of interest" description="Disordered" evidence="1">
    <location>
        <begin position="32"/>
        <end position="68"/>
    </location>
</feature>
<accession>A0AAV9PX53</accession>
<gene>
    <name evidence="2" type="ORF">LTR25_009806</name>
</gene>
<dbReference type="EMBL" id="JAXLQG010000022">
    <property type="protein sequence ID" value="KAK5529557.1"/>
    <property type="molecule type" value="Genomic_DNA"/>
</dbReference>
<feature type="region of interest" description="Disordered" evidence="1">
    <location>
        <begin position="84"/>
        <end position="106"/>
    </location>
</feature>
<proteinExistence type="predicted"/>
<evidence type="ECO:0000256" key="1">
    <source>
        <dbReference type="SAM" id="MobiDB-lite"/>
    </source>
</evidence>
<reference evidence="2 3" key="1">
    <citation type="submission" date="2023-06" db="EMBL/GenBank/DDBJ databases">
        <title>Black Yeasts Isolated from many extreme environments.</title>
        <authorList>
            <person name="Coleine C."/>
            <person name="Stajich J.E."/>
            <person name="Selbmann L."/>
        </authorList>
    </citation>
    <scope>NUCLEOTIDE SEQUENCE [LARGE SCALE GENOMIC DNA]</scope>
    <source>
        <strain evidence="2 3">CCFEE 5887</strain>
    </source>
</reference>
<name>A0AAV9PX53_9PEZI</name>
<dbReference type="AlphaFoldDB" id="A0AAV9PX53"/>
<feature type="compositionally biased region" description="Polar residues" evidence="1">
    <location>
        <begin position="88"/>
        <end position="106"/>
    </location>
</feature>
<comment type="caution">
    <text evidence="2">The sequence shown here is derived from an EMBL/GenBank/DDBJ whole genome shotgun (WGS) entry which is preliminary data.</text>
</comment>
<evidence type="ECO:0000313" key="3">
    <source>
        <dbReference type="Proteomes" id="UP001345827"/>
    </source>
</evidence>
<sequence>MEPAARNQASKEAYELRRVLRVSNMLVLREREAKLKRRARPELDGSTDAPAFALPPPLTSTPTQAEDDADADDWTAIDAEDIAEAQASTTNKTMTNKQDKATTTTMADSEARDVQLVRLYIKEINGGMRPDAVARKYHINVLNMVEAIAKFAAQKDAEVIGEAMKAGAWEKMANLNLNRK</sequence>
<evidence type="ECO:0000313" key="2">
    <source>
        <dbReference type="EMBL" id="KAK5529557.1"/>
    </source>
</evidence>